<gene>
    <name evidence="2" type="primary">Contig16808.g17901</name>
    <name evidence="2" type="ORF">STYLEM_11760</name>
</gene>
<feature type="region of interest" description="Disordered" evidence="1">
    <location>
        <begin position="669"/>
        <end position="699"/>
    </location>
</feature>
<feature type="compositionally biased region" description="Polar residues" evidence="1">
    <location>
        <begin position="689"/>
        <end position="699"/>
    </location>
</feature>
<feature type="compositionally biased region" description="Low complexity" evidence="1">
    <location>
        <begin position="813"/>
        <end position="865"/>
    </location>
</feature>
<dbReference type="Proteomes" id="UP000039865">
    <property type="component" value="Unassembled WGS sequence"/>
</dbReference>
<dbReference type="GO" id="GO:0071038">
    <property type="term" value="P:TRAMP-dependent tRNA surveillance pathway"/>
    <property type="evidence" value="ECO:0007669"/>
    <property type="project" value="TreeGrafter"/>
</dbReference>
<dbReference type="GO" id="GO:0000166">
    <property type="term" value="F:nucleotide binding"/>
    <property type="evidence" value="ECO:0007669"/>
    <property type="project" value="InterPro"/>
</dbReference>
<protein>
    <submittedName>
        <fullName evidence="2">Exosome component 10</fullName>
    </submittedName>
</protein>
<dbReference type="GO" id="GO:0005730">
    <property type="term" value="C:nucleolus"/>
    <property type="evidence" value="ECO:0007669"/>
    <property type="project" value="TreeGrafter"/>
</dbReference>
<evidence type="ECO:0000313" key="2">
    <source>
        <dbReference type="EMBL" id="CDW82726.1"/>
    </source>
</evidence>
<dbReference type="Gene3D" id="1.10.150.80">
    <property type="entry name" value="HRDC domain"/>
    <property type="match status" value="1"/>
</dbReference>
<feature type="compositionally biased region" description="Basic and acidic residues" evidence="1">
    <location>
        <begin position="622"/>
        <end position="635"/>
    </location>
</feature>
<feature type="region of interest" description="Disordered" evidence="1">
    <location>
        <begin position="468"/>
        <end position="499"/>
    </location>
</feature>
<dbReference type="GO" id="GO:0071037">
    <property type="term" value="P:nuclear polyadenylation-dependent snRNA catabolic process"/>
    <property type="evidence" value="ECO:0007669"/>
    <property type="project" value="TreeGrafter"/>
</dbReference>
<dbReference type="SUPFAM" id="SSF53098">
    <property type="entry name" value="Ribonuclease H-like"/>
    <property type="match status" value="1"/>
</dbReference>
<organism evidence="2 3">
    <name type="scientific">Stylonychia lemnae</name>
    <name type="common">Ciliate</name>
    <dbReference type="NCBI Taxonomy" id="5949"/>
    <lineage>
        <taxon>Eukaryota</taxon>
        <taxon>Sar</taxon>
        <taxon>Alveolata</taxon>
        <taxon>Ciliophora</taxon>
        <taxon>Intramacronucleata</taxon>
        <taxon>Spirotrichea</taxon>
        <taxon>Stichotrichia</taxon>
        <taxon>Sporadotrichida</taxon>
        <taxon>Oxytrichidae</taxon>
        <taxon>Stylonychinae</taxon>
        <taxon>Stylonychia</taxon>
    </lineage>
</organism>
<dbReference type="InterPro" id="IPR045092">
    <property type="entry name" value="Rrp6-like"/>
</dbReference>
<feature type="compositionally biased region" description="Basic residues" evidence="1">
    <location>
        <begin position="669"/>
        <end position="681"/>
    </location>
</feature>
<dbReference type="GO" id="GO:0000175">
    <property type="term" value="F:3'-5'-RNA exonuclease activity"/>
    <property type="evidence" value="ECO:0007669"/>
    <property type="project" value="InterPro"/>
</dbReference>
<feature type="region of interest" description="Disordered" evidence="1">
    <location>
        <begin position="558"/>
        <end position="582"/>
    </location>
</feature>
<feature type="region of interest" description="Disordered" evidence="1">
    <location>
        <begin position="622"/>
        <end position="642"/>
    </location>
</feature>
<evidence type="ECO:0000313" key="3">
    <source>
        <dbReference type="Proteomes" id="UP000039865"/>
    </source>
</evidence>
<dbReference type="OrthoDB" id="2250022at2759"/>
<dbReference type="EMBL" id="CCKQ01011188">
    <property type="protein sequence ID" value="CDW82726.1"/>
    <property type="molecule type" value="Genomic_DNA"/>
</dbReference>
<dbReference type="GO" id="GO:0071051">
    <property type="term" value="P:poly(A)-dependent snoRNA 3'-end processing"/>
    <property type="evidence" value="ECO:0007669"/>
    <property type="project" value="TreeGrafter"/>
</dbReference>
<dbReference type="SUPFAM" id="SSF47819">
    <property type="entry name" value="HRDC-like"/>
    <property type="match status" value="1"/>
</dbReference>
<dbReference type="PANTHER" id="PTHR12124:SF47">
    <property type="entry name" value="EXOSOME COMPONENT 10"/>
    <property type="match status" value="1"/>
</dbReference>
<dbReference type="InterPro" id="IPR010997">
    <property type="entry name" value="HRDC-like_sf"/>
</dbReference>
<feature type="compositionally biased region" description="Low complexity" evidence="1">
    <location>
        <begin position="487"/>
        <end position="499"/>
    </location>
</feature>
<dbReference type="InterPro" id="IPR036397">
    <property type="entry name" value="RNaseH_sf"/>
</dbReference>
<dbReference type="GO" id="GO:0000467">
    <property type="term" value="P:exonucleolytic trimming to generate mature 3'-end of 5.8S rRNA from tricistronic rRNA transcript (SSU-rRNA, 5.8S rRNA, LSU-rRNA)"/>
    <property type="evidence" value="ECO:0007669"/>
    <property type="project" value="InterPro"/>
</dbReference>
<feature type="compositionally biased region" description="Low complexity" evidence="1">
    <location>
        <begin position="880"/>
        <end position="892"/>
    </location>
</feature>
<accession>A0A078ALH5</accession>
<dbReference type="GO" id="GO:0003727">
    <property type="term" value="F:single-stranded RNA binding"/>
    <property type="evidence" value="ECO:0007669"/>
    <property type="project" value="TreeGrafter"/>
</dbReference>
<dbReference type="AlphaFoldDB" id="A0A078ALH5"/>
<feature type="compositionally biased region" description="Low complexity" evidence="1">
    <location>
        <begin position="776"/>
        <end position="801"/>
    </location>
</feature>
<name>A0A078ALH5_STYLE</name>
<dbReference type="InterPro" id="IPR012337">
    <property type="entry name" value="RNaseH-like_sf"/>
</dbReference>
<proteinExistence type="predicted"/>
<feature type="region of interest" description="Disordered" evidence="1">
    <location>
        <begin position="776"/>
        <end position="921"/>
    </location>
</feature>
<dbReference type="GO" id="GO:0071044">
    <property type="term" value="P:histone mRNA catabolic process"/>
    <property type="evidence" value="ECO:0007669"/>
    <property type="project" value="TreeGrafter"/>
</dbReference>
<dbReference type="InParanoid" id="A0A078ALH5"/>
<dbReference type="GO" id="GO:0071035">
    <property type="term" value="P:nuclear polyadenylation-dependent rRNA catabolic process"/>
    <property type="evidence" value="ECO:0007669"/>
    <property type="project" value="TreeGrafter"/>
</dbReference>
<dbReference type="PANTHER" id="PTHR12124">
    <property type="entry name" value="POLYMYOSITIS/SCLERODERMA AUTOANTIGEN-RELATED"/>
    <property type="match status" value="1"/>
</dbReference>
<evidence type="ECO:0000256" key="1">
    <source>
        <dbReference type="SAM" id="MobiDB-lite"/>
    </source>
</evidence>
<dbReference type="GO" id="GO:0071040">
    <property type="term" value="P:nuclear polyadenylation-dependent antisense transcript catabolic process"/>
    <property type="evidence" value="ECO:0007669"/>
    <property type="project" value="TreeGrafter"/>
</dbReference>
<dbReference type="GO" id="GO:0000176">
    <property type="term" value="C:nuclear exosome (RNase complex)"/>
    <property type="evidence" value="ECO:0007669"/>
    <property type="project" value="TreeGrafter"/>
</dbReference>
<dbReference type="GO" id="GO:0071039">
    <property type="term" value="P:nuclear polyadenylation-dependent CUT catabolic process"/>
    <property type="evidence" value="ECO:0007669"/>
    <property type="project" value="TreeGrafter"/>
</dbReference>
<keyword evidence="3" id="KW-1185">Reference proteome</keyword>
<dbReference type="InterPro" id="IPR044876">
    <property type="entry name" value="HRDC_dom_sf"/>
</dbReference>
<sequence length="946" mass="109427">MSRFLPNAYLSPSPSQLTNYDQDNSNDCSSLFSRPFILPGDVVASRTEELPNQFSLNESLGLGDPTCTFSIKHQIKSSRIPDKKVRVHPLPAQYASDSNYTLDKPQCNFQDSVDNMINVPFIPKLPPHKRSQRGALFNFMNSADNSNQTHPYKEEIEQLTLADFKTQFISLLKHQPQANSSIIIIDSSMKLEELIQVIEKSSAFIFLDYVDHKFRSYYGFICWLLIQTSDNTIYLVDCIKLRSQLIELVRVCANPTILKVIPSENFEVTHLQRDFGLYLVNVAQIPQSTAIQNKINSDWRIRPLDFSKIQISPFQSNQLMDELAILDNKQNDIESEKFITFINNNFKLCLDISRLQHQKQLQTVFYSTNKQSLSYQVLQWRDDKARFDDESLEYVLPQTLIDEIVAQSQIIKTAEELIELSKKILEGYVPYYLEQYCQQVFSMVLKYKEQIEVNQIEQLSKTEELQNIPSESLMSPEQVKKTQPLIKQQNQQSAQSNKSNYEPNIFKALNWSQTKPNTSSHCYGHELATPERQYRNILTQKNFTPSFFIDSIEHKKPYLQNSNTQNHTSEKKMSEGDDSASSFKLNKEPCLNIFNRIKCFSERVSSPEQKKYLSSLEQINERDEEQVRKLRDQNKSHSIKYNQQEEYERIALEEGAPETLQDIFKISNRNRKRNKQKKKVKNGMDVSEYSDSSAGSSRENQENIYQIISKQYYQDQGSQRNNNTQRGYNTETDKINKLNDLEFMKYIGWIDDTKLQELQILQNQNYQQQYSSYNNYSGSQSYNQNSYHYGGQSNSNSYGNNPQRRVFQPQTISNHQSNNYHQQQQQQQSRFYNNQSSFNNSSSSGNYWAGNSNNNNNCNSGGNNNPIYNKKSPISFQKQTSNVSCNNTNNANYPSGSKQQSFSRQLSYGQKTNGGTSGGANYKGVATSYNNNSMIYSPKDQIVKKR</sequence>
<reference evidence="2 3" key="1">
    <citation type="submission" date="2014-06" db="EMBL/GenBank/DDBJ databases">
        <authorList>
            <person name="Swart Estienne"/>
        </authorList>
    </citation>
    <scope>NUCLEOTIDE SEQUENCE [LARGE SCALE GENOMIC DNA]</scope>
    <source>
        <strain evidence="2 3">130c</strain>
    </source>
</reference>
<dbReference type="Gene3D" id="3.30.420.10">
    <property type="entry name" value="Ribonuclease H-like superfamily/Ribonuclease H"/>
    <property type="match status" value="1"/>
</dbReference>
<dbReference type="OMA" id="AGWIESK"/>
<dbReference type="GO" id="GO:0071036">
    <property type="term" value="P:nuclear polyadenylation-dependent snoRNA catabolic process"/>
    <property type="evidence" value="ECO:0007669"/>
    <property type="project" value="TreeGrafter"/>
</dbReference>
<feature type="compositionally biased region" description="Polar residues" evidence="1">
    <location>
        <begin position="893"/>
        <end position="914"/>
    </location>
</feature>